<dbReference type="EnsemblFungi" id="MAPG_11410T0">
    <property type="protein sequence ID" value="MAPG_11410T0"/>
    <property type="gene ID" value="MAPG_11410"/>
</dbReference>
<dbReference type="EMBL" id="GL876981">
    <property type="protein sequence ID" value="KLU92465.1"/>
    <property type="molecule type" value="Genomic_DNA"/>
</dbReference>
<reference evidence="4" key="1">
    <citation type="submission" date="2010-05" db="EMBL/GenBank/DDBJ databases">
        <title>The genome sequence of Magnaporthe poae strain ATCC 64411.</title>
        <authorList>
            <person name="Ma L.-J."/>
            <person name="Dead R."/>
            <person name="Young S."/>
            <person name="Zeng Q."/>
            <person name="Koehrsen M."/>
            <person name="Alvarado L."/>
            <person name="Berlin A."/>
            <person name="Chapman S.B."/>
            <person name="Chen Z."/>
            <person name="Freedman E."/>
            <person name="Gellesch M."/>
            <person name="Goldberg J."/>
            <person name="Griggs A."/>
            <person name="Gujja S."/>
            <person name="Heilman E.R."/>
            <person name="Heiman D."/>
            <person name="Hepburn T."/>
            <person name="Howarth C."/>
            <person name="Jen D."/>
            <person name="Larson L."/>
            <person name="Mehta T."/>
            <person name="Neiman D."/>
            <person name="Pearson M."/>
            <person name="Roberts A."/>
            <person name="Saif S."/>
            <person name="Shea T."/>
            <person name="Shenoy N."/>
            <person name="Sisk P."/>
            <person name="Stolte C."/>
            <person name="Sykes S."/>
            <person name="Walk T."/>
            <person name="White J."/>
            <person name="Yandava C."/>
            <person name="Haas B."/>
            <person name="Nusbaum C."/>
            <person name="Birren B."/>
        </authorList>
    </citation>
    <scope>NUCLEOTIDE SEQUENCE [LARGE SCALE GENOMIC DNA]</scope>
    <source>
        <strain evidence="4">ATCC 64411 / 73-15</strain>
    </source>
</reference>
<dbReference type="Proteomes" id="UP000011715">
    <property type="component" value="Unassembled WGS sequence"/>
</dbReference>
<reference evidence="2" key="2">
    <citation type="submission" date="2010-05" db="EMBL/GenBank/DDBJ databases">
        <title>The Genome Sequence of Magnaporthe poae strain ATCC 64411.</title>
        <authorList>
            <consortium name="The Broad Institute Genome Sequencing Platform"/>
            <consortium name="Broad Institute Genome Sequencing Center for Infectious Disease"/>
            <person name="Ma L.-J."/>
            <person name="Dead R."/>
            <person name="Young S."/>
            <person name="Zeng Q."/>
            <person name="Koehrsen M."/>
            <person name="Alvarado L."/>
            <person name="Berlin A."/>
            <person name="Chapman S.B."/>
            <person name="Chen Z."/>
            <person name="Freedman E."/>
            <person name="Gellesch M."/>
            <person name="Goldberg J."/>
            <person name="Griggs A."/>
            <person name="Gujja S."/>
            <person name="Heilman E.R."/>
            <person name="Heiman D."/>
            <person name="Hepburn T."/>
            <person name="Howarth C."/>
            <person name="Jen D."/>
            <person name="Larson L."/>
            <person name="Mehta T."/>
            <person name="Neiman D."/>
            <person name="Pearson M."/>
            <person name="Roberts A."/>
            <person name="Saif S."/>
            <person name="Shea T."/>
            <person name="Shenoy N."/>
            <person name="Sisk P."/>
            <person name="Stolte C."/>
            <person name="Sykes S."/>
            <person name="Walk T."/>
            <person name="White J."/>
            <person name="Yandava C."/>
            <person name="Haas B."/>
            <person name="Nusbaum C."/>
            <person name="Birren B."/>
        </authorList>
    </citation>
    <scope>NUCLEOTIDE SEQUENCE</scope>
    <source>
        <strain evidence="2">ATCC 64411</strain>
    </source>
</reference>
<reference evidence="3" key="5">
    <citation type="submission" date="2015-06" db="UniProtKB">
        <authorList>
            <consortium name="EnsemblFungi"/>
        </authorList>
    </citation>
    <scope>IDENTIFICATION</scope>
    <source>
        <strain evidence="3">ATCC 64411</strain>
    </source>
</reference>
<name>A0A0C4EF72_MAGP6</name>
<proteinExistence type="predicted"/>
<dbReference type="EMBL" id="ADBL01002815">
    <property type="status" value="NOT_ANNOTATED_CDS"/>
    <property type="molecule type" value="Genomic_DNA"/>
</dbReference>
<feature type="region of interest" description="Disordered" evidence="1">
    <location>
        <begin position="1"/>
        <end position="36"/>
    </location>
</feature>
<evidence type="ECO:0000313" key="3">
    <source>
        <dbReference type="EnsemblFungi" id="MAPG_11410T0"/>
    </source>
</evidence>
<reference evidence="3" key="4">
    <citation type="journal article" date="2015" name="G3 (Bethesda)">
        <title>Genome sequences of three phytopathogenic species of the Magnaporthaceae family of fungi.</title>
        <authorList>
            <person name="Okagaki L.H."/>
            <person name="Nunes C.C."/>
            <person name="Sailsbery J."/>
            <person name="Clay B."/>
            <person name="Brown D."/>
            <person name="John T."/>
            <person name="Oh Y."/>
            <person name="Young N."/>
            <person name="Fitzgerald M."/>
            <person name="Haas B.J."/>
            <person name="Zeng Q."/>
            <person name="Young S."/>
            <person name="Adiconis X."/>
            <person name="Fan L."/>
            <person name="Levin J.Z."/>
            <person name="Mitchell T.K."/>
            <person name="Okubara P.A."/>
            <person name="Farman M.L."/>
            <person name="Kohn L.M."/>
            <person name="Birren B."/>
            <person name="Ma L.-J."/>
            <person name="Dean R.A."/>
        </authorList>
    </citation>
    <scope>NUCLEOTIDE SEQUENCE</scope>
    <source>
        <strain evidence="3">ATCC 64411 / 73-15</strain>
    </source>
</reference>
<dbReference type="VEuPathDB" id="FungiDB:MAPG_11410"/>
<keyword evidence="4" id="KW-1185">Reference proteome</keyword>
<evidence type="ECO:0000313" key="4">
    <source>
        <dbReference type="Proteomes" id="UP000011715"/>
    </source>
</evidence>
<dbReference type="AlphaFoldDB" id="A0A0C4EF72"/>
<gene>
    <name evidence="2" type="ORF">MAPG_11410</name>
</gene>
<feature type="region of interest" description="Disordered" evidence="1">
    <location>
        <begin position="59"/>
        <end position="83"/>
    </location>
</feature>
<evidence type="ECO:0000313" key="2">
    <source>
        <dbReference type="EMBL" id="KLU92465.1"/>
    </source>
</evidence>
<accession>A0A0C4EF72</accession>
<protein>
    <submittedName>
        <fullName evidence="2 3">Uncharacterized protein</fullName>
    </submittedName>
</protein>
<organism evidence="3 4">
    <name type="scientific">Magnaporthiopsis poae (strain ATCC 64411 / 73-15)</name>
    <name type="common">Kentucky bluegrass fungus</name>
    <name type="synonym">Magnaporthe poae</name>
    <dbReference type="NCBI Taxonomy" id="644358"/>
    <lineage>
        <taxon>Eukaryota</taxon>
        <taxon>Fungi</taxon>
        <taxon>Dikarya</taxon>
        <taxon>Ascomycota</taxon>
        <taxon>Pezizomycotina</taxon>
        <taxon>Sordariomycetes</taxon>
        <taxon>Sordariomycetidae</taxon>
        <taxon>Magnaporthales</taxon>
        <taxon>Magnaporthaceae</taxon>
        <taxon>Magnaporthiopsis</taxon>
    </lineage>
</organism>
<sequence>MPPSSWCYPVRQPDPSQFLQGGNPNSGSRQGGVNTSRTPFVLSAQLAHLAYASAAVNNPTVQDNSGEHTEATDEDGLVNSNATSVRSTPASTISSCGFSTWNPSVAATLKRLPRRQELKLSIKTRVCDEAEPVAHPGDLFSPFWGSAAQRSAGTEDGKEKAALPHSIDSRIEWITIACHAATFLGHTSKPPPCTLPYVP</sequence>
<reference evidence="2" key="3">
    <citation type="submission" date="2011-03" db="EMBL/GenBank/DDBJ databases">
        <title>Annotation of Magnaporthe poae ATCC 64411.</title>
        <authorList>
            <person name="Ma L.-J."/>
            <person name="Dead R."/>
            <person name="Young S.K."/>
            <person name="Zeng Q."/>
            <person name="Gargeya S."/>
            <person name="Fitzgerald M."/>
            <person name="Haas B."/>
            <person name="Abouelleil A."/>
            <person name="Alvarado L."/>
            <person name="Arachchi H.M."/>
            <person name="Berlin A."/>
            <person name="Brown A."/>
            <person name="Chapman S.B."/>
            <person name="Chen Z."/>
            <person name="Dunbar C."/>
            <person name="Freedman E."/>
            <person name="Gearin G."/>
            <person name="Gellesch M."/>
            <person name="Goldberg J."/>
            <person name="Griggs A."/>
            <person name="Gujja S."/>
            <person name="Heiman D."/>
            <person name="Howarth C."/>
            <person name="Larson L."/>
            <person name="Lui A."/>
            <person name="MacDonald P.J.P."/>
            <person name="Mehta T."/>
            <person name="Montmayeur A."/>
            <person name="Murphy C."/>
            <person name="Neiman D."/>
            <person name="Pearson M."/>
            <person name="Priest M."/>
            <person name="Roberts A."/>
            <person name="Saif S."/>
            <person name="Shea T."/>
            <person name="Shenoy N."/>
            <person name="Sisk P."/>
            <person name="Stolte C."/>
            <person name="Sykes S."/>
            <person name="Yandava C."/>
            <person name="Wortman J."/>
            <person name="Nusbaum C."/>
            <person name="Birren B."/>
        </authorList>
    </citation>
    <scope>NUCLEOTIDE SEQUENCE</scope>
    <source>
        <strain evidence="2">ATCC 64411</strain>
    </source>
</reference>
<evidence type="ECO:0000256" key="1">
    <source>
        <dbReference type="SAM" id="MobiDB-lite"/>
    </source>
</evidence>
<feature type="compositionally biased region" description="Polar residues" evidence="1">
    <location>
        <begin position="14"/>
        <end position="36"/>
    </location>
</feature>